<gene>
    <name evidence="1" type="ORF">J8F10_36705</name>
</gene>
<organism evidence="1 2">
    <name type="scientific">Gemmata palustris</name>
    <dbReference type="NCBI Taxonomy" id="2822762"/>
    <lineage>
        <taxon>Bacteria</taxon>
        <taxon>Pseudomonadati</taxon>
        <taxon>Planctomycetota</taxon>
        <taxon>Planctomycetia</taxon>
        <taxon>Gemmatales</taxon>
        <taxon>Gemmataceae</taxon>
        <taxon>Gemmata</taxon>
    </lineage>
</organism>
<reference evidence="1 2" key="1">
    <citation type="submission" date="2021-04" db="EMBL/GenBank/DDBJ databases">
        <authorList>
            <person name="Ivanova A."/>
        </authorList>
    </citation>
    <scope>NUCLEOTIDE SEQUENCE [LARGE SCALE GENOMIC DNA]</scope>
    <source>
        <strain evidence="1 2">G18</strain>
    </source>
</reference>
<accession>A0ABS5C4N8</accession>
<dbReference type="EMBL" id="JAGKQQ010000002">
    <property type="protein sequence ID" value="MBP3960795.1"/>
    <property type="molecule type" value="Genomic_DNA"/>
</dbReference>
<sequence>MVFDFDFAGRAVAAQRVLAAVNIVAEYTPDKLVAVEDGEQVGCRVVHRIEVSDSDSERAHQILTEYALLDRSNS</sequence>
<name>A0ABS5C4N8_9BACT</name>
<keyword evidence="2" id="KW-1185">Reference proteome</keyword>
<dbReference type="Proteomes" id="UP000676565">
    <property type="component" value="Unassembled WGS sequence"/>
</dbReference>
<evidence type="ECO:0000313" key="1">
    <source>
        <dbReference type="EMBL" id="MBP3960795.1"/>
    </source>
</evidence>
<protein>
    <recommendedName>
        <fullName evidence="3">DUF2007 domain-containing protein</fullName>
    </recommendedName>
</protein>
<evidence type="ECO:0000313" key="2">
    <source>
        <dbReference type="Proteomes" id="UP000676565"/>
    </source>
</evidence>
<evidence type="ECO:0008006" key="3">
    <source>
        <dbReference type="Google" id="ProtNLM"/>
    </source>
</evidence>
<comment type="caution">
    <text evidence="1">The sequence shown here is derived from an EMBL/GenBank/DDBJ whole genome shotgun (WGS) entry which is preliminary data.</text>
</comment>
<dbReference type="RefSeq" id="WP_210663183.1">
    <property type="nucleotide sequence ID" value="NZ_JAGKQQ010000002.1"/>
</dbReference>
<proteinExistence type="predicted"/>